<proteinExistence type="predicted"/>
<organism evidence="1 2">
    <name type="scientific">Herpetosiphon gulosus</name>
    <dbReference type="NCBI Taxonomy" id="1973496"/>
    <lineage>
        <taxon>Bacteria</taxon>
        <taxon>Bacillati</taxon>
        <taxon>Chloroflexota</taxon>
        <taxon>Chloroflexia</taxon>
        <taxon>Herpetosiphonales</taxon>
        <taxon>Herpetosiphonaceae</taxon>
        <taxon>Herpetosiphon</taxon>
    </lineage>
</organism>
<sequence>MSQSEPQPIAFVTDKTSAMPSIVDRAAFQATVDRLRSREKAHTREADAIAAERRRLPMVELDPLTPLVGKNGTVALIEAFEGRQQLMVAYMMWHEGKTAAEQCPGCTMVISHANQLGYLHTRDVTLAVLCQGPFEPSNRYREFMGWTMPWYSVPEASVEALIAGRHFGMWACYLRKGDRVFETYWTTDRGCELMGSSFAMLDLTVYGRQEVWQHVPDGWPQPFANTMCLPRTFQTDNPLAHRPIAQWSRVAEGHADDLQPTANEAAI</sequence>
<dbReference type="InterPro" id="IPR010296">
    <property type="entry name" value="DUF899_thioredox"/>
</dbReference>
<accession>A0ABP9WY20</accession>
<protein>
    <recommendedName>
        <fullName evidence="3">DUF899 domain-containing protein</fullName>
    </recommendedName>
</protein>
<dbReference type="Pfam" id="PF05988">
    <property type="entry name" value="DUF899"/>
    <property type="match status" value="1"/>
</dbReference>
<dbReference type="Proteomes" id="UP001428290">
    <property type="component" value="Unassembled WGS sequence"/>
</dbReference>
<gene>
    <name evidence="1" type="ORF">Hgul01_00967</name>
</gene>
<keyword evidence="2" id="KW-1185">Reference proteome</keyword>
<evidence type="ECO:0000313" key="1">
    <source>
        <dbReference type="EMBL" id="GAA5527183.1"/>
    </source>
</evidence>
<comment type="caution">
    <text evidence="1">The sequence shown here is derived from an EMBL/GenBank/DDBJ whole genome shotgun (WGS) entry which is preliminary data.</text>
</comment>
<reference evidence="1 2" key="1">
    <citation type="submission" date="2024-02" db="EMBL/GenBank/DDBJ databases">
        <title>Herpetosiphon gulosus NBRC 112829.</title>
        <authorList>
            <person name="Ichikawa N."/>
            <person name="Katano-Makiyama Y."/>
            <person name="Hidaka K."/>
        </authorList>
    </citation>
    <scope>NUCLEOTIDE SEQUENCE [LARGE SCALE GENOMIC DNA]</scope>
    <source>
        <strain evidence="1 2">NBRC 112829</strain>
    </source>
</reference>
<dbReference type="RefSeq" id="WP_345721019.1">
    <property type="nucleotide sequence ID" value="NZ_BAABRU010000003.1"/>
</dbReference>
<name>A0ABP9WY20_9CHLR</name>
<dbReference type="EMBL" id="BAABRU010000003">
    <property type="protein sequence ID" value="GAA5527183.1"/>
    <property type="molecule type" value="Genomic_DNA"/>
</dbReference>
<evidence type="ECO:0000313" key="2">
    <source>
        <dbReference type="Proteomes" id="UP001428290"/>
    </source>
</evidence>
<evidence type="ECO:0008006" key="3">
    <source>
        <dbReference type="Google" id="ProtNLM"/>
    </source>
</evidence>